<keyword evidence="6" id="KW-0472">Membrane</keyword>
<keyword evidence="6" id="KW-1133">Transmembrane helix</keyword>
<feature type="domain" description="RING-type" evidence="7">
    <location>
        <begin position="385"/>
        <end position="428"/>
    </location>
</feature>
<dbReference type="HOGENOM" id="CLU_029455_0_0_1"/>
<evidence type="ECO:0000313" key="9">
    <source>
        <dbReference type="Proteomes" id="UP000011777"/>
    </source>
</evidence>
<evidence type="ECO:0000256" key="6">
    <source>
        <dbReference type="SAM" id="Phobius"/>
    </source>
</evidence>
<evidence type="ECO:0000256" key="3">
    <source>
        <dbReference type="ARBA" id="ARBA00022833"/>
    </source>
</evidence>
<reference evidence="8 9" key="1">
    <citation type="submission" date="2013-02" db="EMBL/GenBank/DDBJ databases">
        <title>Genome sequence of Candida maltosa Xu316, a potential industrial strain for xylitol and ethanol production.</title>
        <authorList>
            <person name="Yu J."/>
            <person name="Wang Q."/>
            <person name="Geng X."/>
            <person name="Bao W."/>
            <person name="He P."/>
            <person name="Cai J."/>
        </authorList>
    </citation>
    <scope>NUCLEOTIDE SEQUENCE [LARGE SCALE GENOMIC DNA]</scope>
    <source>
        <strain evidence="9">Xu316</strain>
    </source>
</reference>
<feature type="compositionally biased region" description="Polar residues" evidence="5">
    <location>
        <begin position="526"/>
        <end position="556"/>
    </location>
</feature>
<feature type="compositionally biased region" description="Polar residues" evidence="5">
    <location>
        <begin position="616"/>
        <end position="625"/>
    </location>
</feature>
<dbReference type="Gene3D" id="3.30.40.10">
    <property type="entry name" value="Zinc/RING finger domain, C3HC4 (zinc finger)"/>
    <property type="match status" value="1"/>
</dbReference>
<dbReference type="eggNOG" id="KOG0800">
    <property type="taxonomic scope" value="Eukaryota"/>
</dbReference>
<feature type="transmembrane region" description="Helical" evidence="6">
    <location>
        <begin position="254"/>
        <end position="279"/>
    </location>
</feature>
<keyword evidence="3" id="KW-0862">Zinc</keyword>
<dbReference type="PROSITE" id="PS50089">
    <property type="entry name" value="ZF_RING_2"/>
    <property type="match status" value="1"/>
</dbReference>
<keyword evidence="1" id="KW-0479">Metal-binding</keyword>
<gene>
    <name evidence="8" type="ORF">G210_0877</name>
</gene>
<feature type="region of interest" description="Disordered" evidence="5">
    <location>
        <begin position="474"/>
        <end position="625"/>
    </location>
</feature>
<keyword evidence="2 4" id="KW-0863">Zinc-finger</keyword>
<dbReference type="InterPro" id="IPR001841">
    <property type="entry name" value="Znf_RING"/>
</dbReference>
<feature type="transmembrane region" description="Helical" evidence="6">
    <location>
        <begin position="16"/>
        <end position="35"/>
    </location>
</feature>
<name>M3JZU8_CANMX</name>
<dbReference type="Pfam" id="PF13639">
    <property type="entry name" value="zf-RING_2"/>
    <property type="match status" value="1"/>
</dbReference>
<evidence type="ECO:0000259" key="7">
    <source>
        <dbReference type="PROSITE" id="PS50089"/>
    </source>
</evidence>
<dbReference type="PANTHER" id="PTHR45969">
    <property type="entry name" value="RING ZINC FINGER PROTEIN-RELATED"/>
    <property type="match status" value="1"/>
</dbReference>
<dbReference type="SMART" id="SM00184">
    <property type="entry name" value="RING"/>
    <property type="match status" value="1"/>
</dbReference>
<dbReference type="GO" id="GO:0061630">
    <property type="term" value="F:ubiquitin protein ligase activity"/>
    <property type="evidence" value="ECO:0007669"/>
    <property type="project" value="TreeGrafter"/>
</dbReference>
<feature type="compositionally biased region" description="Acidic residues" evidence="5">
    <location>
        <begin position="500"/>
        <end position="509"/>
    </location>
</feature>
<evidence type="ECO:0000256" key="5">
    <source>
        <dbReference type="SAM" id="MobiDB-lite"/>
    </source>
</evidence>
<dbReference type="InterPro" id="IPR013083">
    <property type="entry name" value="Znf_RING/FYVE/PHD"/>
</dbReference>
<evidence type="ECO:0000256" key="1">
    <source>
        <dbReference type="ARBA" id="ARBA00022723"/>
    </source>
</evidence>
<dbReference type="PANTHER" id="PTHR45969:SF69">
    <property type="entry name" value="FINGER DOMAIN PROTEIN, PUTATIVE (AFU_ORTHOLOGUE AFUA_3G12190)-RELATED"/>
    <property type="match status" value="1"/>
</dbReference>
<sequence>MPAVIRPRQRQNAESFFRPSIVIYCSIILLCFYLIGTKTSASQFVWDDTLTLTRNSIKEFQQVYVEPLKTKLRPTLNEKSVVKDAELDYPLTNVVNSFFPIDSVIRFNTTDEGEGHNITTHELIGRYASFSPILNYRLKSKYKILPSNACDLSELKSLDKKEYSKKILIVLRGSCTFVDKVSRLIESELDPKSIIIANDEPYRGLITMFSNTFNQDGSLRVPIMFLTNEDYKYLKKIQHQDLKLEISTAYIGSWMSIILSMVLSPPLLIIIFYAVIICGQKIRRRQLNKRNAKMVRSLPIYIYNIDHLISAKHFQHYLKVTGQANSVPKDSDLSGGGFFESPKPSPNGSTTSINKIIVGGIDLRSSKIPLHSITAPDDFYPSYKCSICLDKYIPLKSRVLVLECKHFFHEKCLSNWLINFKRSCPLCNYTLHSTYNTSHLLAGQEDSLDYGSMADLEAGPSSPFFDLTPSQVETIEEDSDEENYLLDPSLSRDSSHETQQEEEPTEETTDVISHPLEEVQPPPTMNAPQSMSSDASDLTFYTANSQPEEEGTSSPSPRKRPYLISKPSQILSRLTTTNSSPPGGELSASIDTGSDDKSTIESSSTSIVESDKADDSTINLSSSMH</sequence>
<comment type="caution">
    <text evidence="8">The sequence shown here is derived from an EMBL/GenBank/DDBJ whole genome shotgun (WGS) entry which is preliminary data.</text>
</comment>
<dbReference type="STRING" id="1245528.M3JZU8"/>
<proteinExistence type="predicted"/>
<dbReference type="Gene3D" id="3.50.30.30">
    <property type="match status" value="1"/>
</dbReference>
<dbReference type="CDD" id="cd04813">
    <property type="entry name" value="PA_1"/>
    <property type="match status" value="1"/>
</dbReference>
<dbReference type="Proteomes" id="UP000011777">
    <property type="component" value="Unassembled WGS sequence"/>
</dbReference>
<accession>M3JZU8</accession>
<dbReference type="EMBL" id="AOGT01001064">
    <property type="protein sequence ID" value="EMG48540.1"/>
    <property type="molecule type" value="Genomic_DNA"/>
</dbReference>
<dbReference type="GO" id="GO:0008270">
    <property type="term" value="F:zinc ion binding"/>
    <property type="evidence" value="ECO:0007669"/>
    <property type="project" value="UniProtKB-KW"/>
</dbReference>
<dbReference type="OrthoDB" id="8062037at2759"/>
<dbReference type="GO" id="GO:0016567">
    <property type="term" value="P:protein ubiquitination"/>
    <property type="evidence" value="ECO:0007669"/>
    <property type="project" value="TreeGrafter"/>
</dbReference>
<evidence type="ECO:0000256" key="2">
    <source>
        <dbReference type="ARBA" id="ARBA00022771"/>
    </source>
</evidence>
<dbReference type="SUPFAM" id="SSF57850">
    <property type="entry name" value="RING/U-box"/>
    <property type="match status" value="1"/>
</dbReference>
<feature type="compositionally biased region" description="Polar residues" evidence="5">
    <location>
        <begin position="566"/>
        <end position="581"/>
    </location>
</feature>
<organism evidence="8 9">
    <name type="scientific">Candida maltosa (strain Xu316)</name>
    <name type="common">Yeast</name>
    <dbReference type="NCBI Taxonomy" id="1245528"/>
    <lineage>
        <taxon>Eukaryota</taxon>
        <taxon>Fungi</taxon>
        <taxon>Dikarya</taxon>
        <taxon>Ascomycota</taxon>
        <taxon>Saccharomycotina</taxon>
        <taxon>Pichiomycetes</taxon>
        <taxon>Debaryomycetaceae</taxon>
        <taxon>Candida/Lodderomyces clade</taxon>
        <taxon>Candida</taxon>
    </lineage>
</organism>
<feature type="compositionally biased region" description="Acidic residues" evidence="5">
    <location>
        <begin position="474"/>
        <end position="484"/>
    </location>
</feature>
<dbReference type="OMA" id="ITMFSNT"/>
<protein>
    <recommendedName>
        <fullName evidence="7">RING-type domain-containing protein</fullName>
    </recommendedName>
</protein>
<evidence type="ECO:0000313" key="8">
    <source>
        <dbReference type="EMBL" id="EMG48540.1"/>
    </source>
</evidence>
<keyword evidence="6" id="KW-0812">Transmembrane</keyword>
<dbReference type="AlphaFoldDB" id="M3JZU8"/>
<keyword evidence="9" id="KW-1185">Reference proteome</keyword>
<evidence type="ECO:0000256" key="4">
    <source>
        <dbReference type="PROSITE-ProRule" id="PRU00175"/>
    </source>
</evidence>